<name>A0ACB7Z9S1_9ERIC</name>
<evidence type="ECO:0000313" key="2">
    <source>
        <dbReference type="Proteomes" id="UP000828048"/>
    </source>
</evidence>
<gene>
    <name evidence="1" type="ORF">Vadar_006294</name>
</gene>
<evidence type="ECO:0000313" key="1">
    <source>
        <dbReference type="EMBL" id="KAH7862544.1"/>
    </source>
</evidence>
<dbReference type="Proteomes" id="UP000828048">
    <property type="component" value="Chromosome 12"/>
</dbReference>
<sequence>MIKTLRQFLLPCIEKETEIVATLSTLDKTLHIIERTNLLVDFTEGVDHEVVFSGVAEVIMVGFGLVEEGEGDFGGGLRFGALRKGRGECR</sequence>
<dbReference type="EMBL" id="CM037162">
    <property type="protein sequence ID" value="KAH7862544.1"/>
    <property type="molecule type" value="Genomic_DNA"/>
</dbReference>
<comment type="caution">
    <text evidence="1">The sequence shown here is derived from an EMBL/GenBank/DDBJ whole genome shotgun (WGS) entry which is preliminary data.</text>
</comment>
<proteinExistence type="predicted"/>
<organism evidence="1 2">
    <name type="scientific">Vaccinium darrowii</name>
    <dbReference type="NCBI Taxonomy" id="229202"/>
    <lineage>
        <taxon>Eukaryota</taxon>
        <taxon>Viridiplantae</taxon>
        <taxon>Streptophyta</taxon>
        <taxon>Embryophyta</taxon>
        <taxon>Tracheophyta</taxon>
        <taxon>Spermatophyta</taxon>
        <taxon>Magnoliopsida</taxon>
        <taxon>eudicotyledons</taxon>
        <taxon>Gunneridae</taxon>
        <taxon>Pentapetalae</taxon>
        <taxon>asterids</taxon>
        <taxon>Ericales</taxon>
        <taxon>Ericaceae</taxon>
        <taxon>Vaccinioideae</taxon>
        <taxon>Vaccinieae</taxon>
        <taxon>Vaccinium</taxon>
    </lineage>
</organism>
<reference evidence="1 2" key="1">
    <citation type="journal article" date="2021" name="Hortic Res">
        <title>High-quality reference genome and annotation aids understanding of berry development for evergreen blueberry (Vaccinium darrowii).</title>
        <authorList>
            <person name="Yu J."/>
            <person name="Hulse-Kemp A.M."/>
            <person name="Babiker E."/>
            <person name="Staton M."/>
        </authorList>
    </citation>
    <scope>NUCLEOTIDE SEQUENCE [LARGE SCALE GENOMIC DNA]</scope>
    <source>
        <strain evidence="2">cv. NJ 8807/NJ 8810</strain>
        <tissue evidence="1">Young leaf</tissue>
    </source>
</reference>
<accession>A0ACB7Z9S1</accession>
<protein>
    <submittedName>
        <fullName evidence="1">Uncharacterized protein</fullName>
    </submittedName>
</protein>
<keyword evidence="2" id="KW-1185">Reference proteome</keyword>